<proteinExistence type="predicted"/>
<dbReference type="EMBL" id="JBBWWQ010000004">
    <property type="protein sequence ID" value="KAK8948675.1"/>
    <property type="molecule type" value="Genomic_DNA"/>
</dbReference>
<gene>
    <name evidence="1" type="primary">4CL2</name>
    <name evidence="1" type="ORF">KSP39_PZI005662</name>
</gene>
<keyword evidence="1" id="KW-0436">Ligase</keyword>
<evidence type="ECO:0000313" key="1">
    <source>
        <dbReference type="EMBL" id="KAK8948675.1"/>
    </source>
</evidence>
<dbReference type="AlphaFoldDB" id="A0AAP0BRA3"/>
<evidence type="ECO:0000313" key="2">
    <source>
        <dbReference type="Proteomes" id="UP001418222"/>
    </source>
</evidence>
<comment type="caution">
    <text evidence="1">The sequence shown here is derived from an EMBL/GenBank/DDBJ whole genome shotgun (WGS) entry which is preliminary data.</text>
</comment>
<reference evidence="1 2" key="1">
    <citation type="journal article" date="2022" name="Nat. Plants">
        <title>Genomes of leafy and leafless Platanthera orchids illuminate the evolution of mycoheterotrophy.</title>
        <authorList>
            <person name="Li M.H."/>
            <person name="Liu K.W."/>
            <person name="Li Z."/>
            <person name="Lu H.C."/>
            <person name="Ye Q.L."/>
            <person name="Zhang D."/>
            <person name="Wang J.Y."/>
            <person name="Li Y.F."/>
            <person name="Zhong Z.M."/>
            <person name="Liu X."/>
            <person name="Yu X."/>
            <person name="Liu D.K."/>
            <person name="Tu X.D."/>
            <person name="Liu B."/>
            <person name="Hao Y."/>
            <person name="Liao X.Y."/>
            <person name="Jiang Y.T."/>
            <person name="Sun W.H."/>
            <person name="Chen J."/>
            <person name="Chen Y.Q."/>
            <person name="Ai Y."/>
            <person name="Zhai J.W."/>
            <person name="Wu S.S."/>
            <person name="Zhou Z."/>
            <person name="Hsiao Y.Y."/>
            <person name="Wu W.L."/>
            <person name="Chen Y.Y."/>
            <person name="Lin Y.F."/>
            <person name="Hsu J.L."/>
            <person name="Li C.Y."/>
            <person name="Wang Z.W."/>
            <person name="Zhao X."/>
            <person name="Zhong W.Y."/>
            <person name="Ma X.K."/>
            <person name="Ma L."/>
            <person name="Huang J."/>
            <person name="Chen G.Z."/>
            <person name="Huang M.Z."/>
            <person name="Huang L."/>
            <person name="Peng D.H."/>
            <person name="Luo Y.B."/>
            <person name="Zou S.Q."/>
            <person name="Chen S.P."/>
            <person name="Lan S."/>
            <person name="Tsai W.C."/>
            <person name="Van de Peer Y."/>
            <person name="Liu Z.J."/>
        </authorList>
    </citation>
    <scope>NUCLEOTIDE SEQUENCE [LARGE SCALE GENOMIC DNA]</scope>
    <source>
        <strain evidence="1">Lor287</strain>
    </source>
</reference>
<name>A0AAP0BRA3_9ASPA</name>
<accession>A0AAP0BRA3</accession>
<dbReference type="GO" id="GO:0016874">
    <property type="term" value="F:ligase activity"/>
    <property type="evidence" value="ECO:0007669"/>
    <property type="project" value="UniProtKB-KW"/>
</dbReference>
<organism evidence="1 2">
    <name type="scientific">Platanthera zijinensis</name>
    <dbReference type="NCBI Taxonomy" id="2320716"/>
    <lineage>
        <taxon>Eukaryota</taxon>
        <taxon>Viridiplantae</taxon>
        <taxon>Streptophyta</taxon>
        <taxon>Embryophyta</taxon>
        <taxon>Tracheophyta</taxon>
        <taxon>Spermatophyta</taxon>
        <taxon>Magnoliopsida</taxon>
        <taxon>Liliopsida</taxon>
        <taxon>Asparagales</taxon>
        <taxon>Orchidaceae</taxon>
        <taxon>Orchidoideae</taxon>
        <taxon>Orchideae</taxon>
        <taxon>Orchidinae</taxon>
        <taxon>Platanthera</taxon>
    </lineage>
</organism>
<keyword evidence="2" id="KW-1185">Reference proteome</keyword>
<sequence length="189" mass="20787">MGSYASDIIFRSRLADISIPNHLPLHTYLFDNLTTVGPDHPCLIDATTGSVLTYSDVRLSGDDGGTAFVTHDGTKTDEALQGICGDFAVIDDTRRAGGSCLNGPHSRADRRRCRRGLARSCCARVSMPLVQSERSCSLQAALRLLQVKTPDRVALLPRFRSQRDDDPLQLKTPERIPYLLRLTSTSQCL</sequence>
<dbReference type="Proteomes" id="UP001418222">
    <property type="component" value="Unassembled WGS sequence"/>
</dbReference>
<protein>
    <submittedName>
        <fullName evidence="1">4-coumarate--CoA ligase 2</fullName>
    </submittedName>
</protein>